<accession>A0A2M8KUE4</accession>
<comment type="caution">
    <text evidence="6">The sequence shown here is derived from an EMBL/GenBank/DDBJ whole genome shotgun (WGS) entry which is preliminary data.</text>
</comment>
<name>A0A2M8KUE4_9BACT</name>
<reference evidence="7" key="1">
    <citation type="submission" date="2017-09" db="EMBL/GenBank/DDBJ databases">
        <title>Depth-based differentiation of microbial function through sediment-hosted aquifers and enrichment of novel symbionts in the deep terrestrial subsurface.</title>
        <authorList>
            <person name="Probst A.J."/>
            <person name="Ladd B."/>
            <person name="Jarett J.K."/>
            <person name="Geller-Mcgrath D.E."/>
            <person name="Sieber C.M.K."/>
            <person name="Emerson J.B."/>
            <person name="Anantharaman K."/>
            <person name="Thomas B.C."/>
            <person name="Malmstrom R."/>
            <person name="Stieglmeier M."/>
            <person name="Klingl A."/>
            <person name="Woyke T."/>
            <person name="Ryan C.M."/>
            <person name="Banfield J.F."/>
        </authorList>
    </citation>
    <scope>NUCLEOTIDE SEQUENCE [LARGE SCALE GENOMIC DNA]</scope>
</reference>
<proteinExistence type="predicted"/>
<evidence type="ECO:0000256" key="5">
    <source>
        <dbReference type="ARBA" id="ARBA00023146"/>
    </source>
</evidence>
<dbReference type="Proteomes" id="UP000231569">
    <property type="component" value="Unassembled WGS sequence"/>
</dbReference>
<dbReference type="GO" id="GO:0006418">
    <property type="term" value="P:tRNA aminoacylation for protein translation"/>
    <property type="evidence" value="ECO:0007669"/>
    <property type="project" value="InterPro"/>
</dbReference>
<organism evidence="6 7">
    <name type="scientific">Candidatus Roizmanbacteria bacterium CG10_big_fil_rev_8_21_14_0_10_45_7</name>
    <dbReference type="NCBI Taxonomy" id="1974854"/>
    <lineage>
        <taxon>Bacteria</taxon>
        <taxon>Candidatus Roizmaniibacteriota</taxon>
    </lineage>
</organism>
<dbReference type="GO" id="GO:0004812">
    <property type="term" value="F:aminoacyl-tRNA ligase activity"/>
    <property type="evidence" value="ECO:0007669"/>
    <property type="project" value="UniProtKB-KW"/>
</dbReference>
<evidence type="ECO:0000256" key="4">
    <source>
        <dbReference type="ARBA" id="ARBA00022917"/>
    </source>
</evidence>
<dbReference type="AlphaFoldDB" id="A0A2M8KUE4"/>
<dbReference type="InterPro" id="IPR001412">
    <property type="entry name" value="aa-tRNA-synth_I_CS"/>
</dbReference>
<dbReference type="PROSITE" id="PS00178">
    <property type="entry name" value="AA_TRNA_LIGASE_I"/>
    <property type="match status" value="1"/>
</dbReference>
<keyword evidence="2" id="KW-0547">Nucleotide-binding</keyword>
<dbReference type="SUPFAM" id="SSF52374">
    <property type="entry name" value="Nucleotidylyl transferase"/>
    <property type="match status" value="1"/>
</dbReference>
<keyword evidence="1 6" id="KW-0436">Ligase</keyword>
<keyword evidence="4" id="KW-0648">Protein biosynthesis</keyword>
<sequence length="60" mass="6646">MKTNNSDLLTRRVSKVLPDKAGLEKLIAGKKIRLYQGFDPTGGHLHLGHAVGMRKLMDFA</sequence>
<dbReference type="GO" id="GO:0005524">
    <property type="term" value="F:ATP binding"/>
    <property type="evidence" value="ECO:0007669"/>
    <property type="project" value="UniProtKB-KW"/>
</dbReference>
<feature type="non-terminal residue" evidence="6">
    <location>
        <position position="60"/>
    </location>
</feature>
<gene>
    <name evidence="6" type="ORF">COU89_02740</name>
</gene>
<dbReference type="Gene3D" id="3.40.50.620">
    <property type="entry name" value="HUPs"/>
    <property type="match status" value="1"/>
</dbReference>
<protein>
    <submittedName>
        <fullName evidence="6">Tyrosine--tRNA ligase</fullName>
    </submittedName>
</protein>
<evidence type="ECO:0000256" key="1">
    <source>
        <dbReference type="ARBA" id="ARBA00022598"/>
    </source>
</evidence>
<keyword evidence="5" id="KW-0030">Aminoacyl-tRNA synthetase</keyword>
<keyword evidence="3" id="KW-0067">ATP-binding</keyword>
<evidence type="ECO:0000256" key="3">
    <source>
        <dbReference type="ARBA" id="ARBA00022840"/>
    </source>
</evidence>
<evidence type="ECO:0000313" key="6">
    <source>
        <dbReference type="EMBL" id="PJE63552.1"/>
    </source>
</evidence>
<dbReference type="InterPro" id="IPR002305">
    <property type="entry name" value="aa-tRNA-synth_Ic"/>
</dbReference>
<evidence type="ECO:0000313" key="7">
    <source>
        <dbReference type="Proteomes" id="UP000231569"/>
    </source>
</evidence>
<dbReference type="Pfam" id="PF00579">
    <property type="entry name" value="tRNA-synt_1b"/>
    <property type="match status" value="1"/>
</dbReference>
<evidence type="ECO:0000256" key="2">
    <source>
        <dbReference type="ARBA" id="ARBA00022741"/>
    </source>
</evidence>
<dbReference type="InterPro" id="IPR014729">
    <property type="entry name" value="Rossmann-like_a/b/a_fold"/>
</dbReference>
<dbReference type="EMBL" id="PFEE01000059">
    <property type="protein sequence ID" value="PJE63552.1"/>
    <property type="molecule type" value="Genomic_DNA"/>
</dbReference>